<keyword evidence="2" id="KW-0812">Transmembrane</keyword>
<dbReference type="AlphaFoldDB" id="A0A3N0VK78"/>
<sequence length="242" mass="25792">MPARARRVFIRGSAASTISNAATLSDGAIRQASRFAWFPGTRRKAMKKLLMVGLLAAPLVVSAEGLSYNFLEGGYSKATQRDGDENDRDADGYYGKASGRIADQVYLFGDYRHYSTDKVAGSYAETDQANIGLGVRFPVAERLDLTVGGGASFAKISPKGPASTLFSDEDDTGYFVEGGARALLTPALEVNGGMRYTKVFDESETTGLVGAVFNFTPSFGVSGGYEFGDSTNAYLVGARLNF</sequence>
<dbReference type="EMBL" id="RJVO01000001">
    <property type="protein sequence ID" value="ROH93173.1"/>
    <property type="molecule type" value="Genomic_DNA"/>
</dbReference>
<keyword evidence="2" id="KW-0472">Membrane</keyword>
<keyword evidence="1" id="KW-0732">Signal</keyword>
<evidence type="ECO:0000313" key="4">
    <source>
        <dbReference type="EMBL" id="ROH93173.1"/>
    </source>
</evidence>
<organism evidence="4 5">
    <name type="scientific">Stagnimonas aquatica</name>
    <dbReference type="NCBI Taxonomy" id="2689987"/>
    <lineage>
        <taxon>Bacteria</taxon>
        <taxon>Pseudomonadati</taxon>
        <taxon>Pseudomonadota</taxon>
        <taxon>Gammaproteobacteria</taxon>
        <taxon>Nevskiales</taxon>
        <taxon>Nevskiaceae</taxon>
        <taxon>Stagnimonas</taxon>
    </lineage>
</organism>
<comment type="caution">
    <text evidence="4">The sequence shown here is derived from an EMBL/GenBank/DDBJ whole genome shotgun (WGS) entry which is preliminary data.</text>
</comment>
<dbReference type="Pfam" id="PF13505">
    <property type="entry name" value="OMP_b-brl"/>
    <property type="match status" value="1"/>
</dbReference>
<dbReference type="Proteomes" id="UP000282106">
    <property type="component" value="Unassembled WGS sequence"/>
</dbReference>
<name>A0A3N0VK78_9GAMM</name>
<feature type="transmembrane region" description="Helical" evidence="2">
    <location>
        <begin position="49"/>
        <end position="71"/>
    </location>
</feature>
<dbReference type="InterPro" id="IPR011250">
    <property type="entry name" value="OMP/PagP_B-barrel"/>
</dbReference>
<protein>
    <recommendedName>
        <fullName evidence="3">Outer membrane protein beta-barrel domain-containing protein</fullName>
    </recommendedName>
</protein>
<accession>A0A3N0VK78</accession>
<dbReference type="InParanoid" id="A0A3N0VK78"/>
<dbReference type="Gene3D" id="2.40.160.20">
    <property type="match status" value="1"/>
</dbReference>
<keyword evidence="5" id="KW-1185">Reference proteome</keyword>
<dbReference type="InterPro" id="IPR027385">
    <property type="entry name" value="Beta-barrel_OMP"/>
</dbReference>
<evidence type="ECO:0000313" key="5">
    <source>
        <dbReference type="Proteomes" id="UP000282106"/>
    </source>
</evidence>
<dbReference type="SUPFAM" id="SSF56925">
    <property type="entry name" value="OMPA-like"/>
    <property type="match status" value="1"/>
</dbReference>
<evidence type="ECO:0000256" key="1">
    <source>
        <dbReference type="ARBA" id="ARBA00022729"/>
    </source>
</evidence>
<evidence type="ECO:0000259" key="3">
    <source>
        <dbReference type="Pfam" id="PF13505"/>
    </source>
</evidence>
<feature type="domain" description="Outer membrane protein beta-barrel" evidence="3">
    <location>
        <begin position="50"/>
        <end position="205"/>
    </location>
</feature>
<keyword evidence="2" id="KW-1133">Transmembrane helix</keyword>
<reference evidence="4 5" key="1">
    <citation type="submission" date="2018-10" db="EMBL/GenBank/DDBJ databases">
        <authorList>
            <person name="Chen W.-M."/>
        </authorList>
    </citation>
    <scope>NUCLEOTIDE SEQUENCE [LARGE SCALE GENOMIC DNA]</scope>
    <source>
        <strain evidence="4 5">THS-13</strain>
    </source>
</reference>
<evidence type="ECO:0000256" key="2">
    <source>
        <dbReference type="SAM" id="Phobius"/>
    </source>
</evidence>
<proteinExistence type="predicted"/>
<gene>
    <name evidence="4" type="ORF">ED208_01170</name>
</gene>